<reference evidence="1" key="1">
    <citation type="journal article" date="2014" name="Nat. Commun.">
        <title>Multiple recent horizontal transfers of a large genomic region in cheese making fungi.</title>
        <authorList>
            <person name="Cheeseman K."/>
            <person name="Ropars J."/>
            <person name="Renault P."/>
            <person name="Dupont J."/>
            <person name="Gouzy J."/>
            <person name="Branca A."/>
            <person name="Abraham A.L."/>
            <person name="Ceppi M."/>
            <person name="Conseiller E."/>
            <person name="Debuchy R."/>
            <person name="Malagnac F."/>
            <person name="Goarin A."/>
            <person name="Silar P."/>
            <person name="Lacoste S."/>
            <person name="Sallet E."/>
            <person name="Bensimon A."/>
            <person name="Giraud T."/>
            <person name="Brygoo Y."/>
        </authorList>
    </citation>
    <scope>NUCLEOTIDE SEQUENCE [LARGE SCALE GENOMIC DNA]</scope>
    <source>
        <strain evidence="1">FM164</strain>
    </source>
</reference>
<name>W6QF14_PENRF</name>
<gene>
    <name evidence="1" type="ORF">PROQFM164_S04g000214</name>
</gene>
<accession>W6QF14</accession>
<keyword evidence="2" id="KW-1185">Reference proteome</keyword>
<protein>
    <submittedName>
        <fullName evidence="1">Genomic scaffold, ProqFM164S04</fullName>
    </submittedName>
</protein>
<dbReference type="Proteomes" id="UP000030686">
    <property type="component" value="Unassembled WGS sequence"/>
</dbReference>
<dbReference type="EMBL" id="HG792018">
    <property type="protein sequence ID" value="CDM35333.1"/>
    <property type="molecule type" value="Genomic_DNA"/>
</dbReference>
<sequence>MPRSFFEYLLSGVVDYSIWFGSPGNYETNLVMVEAKKTRSLDEGMLSFLGYMGMIHHARKTAKMQDTPVYGIVTDSFRWDFIQIRADSEVQNPWDILECH</sequence>
<organism evidence="1 2">
    <name type="scientific">Penicillium roqueforti (strain FM164)</name>
    <dbReference type="NCBI Taxonomy" id="1365484"/>
    <lineage>
        <taxon>Eukaryota</taxon>
        <taxon>Fungi</taxon>
        <taxon>Dikarya</taxon>
        <taxon>Ascomycota</taxon>
        <taxon>Pezizomycotina</taxon>
        <taxon>Eurotiomycetes</taxon>
        <taxon>Eurotiomycetidae</taxon>
        <taxon>Eurotiales</taxon>
        <taxon>Aspergillaceae</taxon>
        <taxon>Penicillium</taxon>
    </lineage>
</organism>
<evidence type="ECO:0000313" key="2">
    <source>
        <dbReference type="Proteomes" id="UP000030686"/>
    </source>
</evidence>
<dbReference type="OrthoDB" id="2103397at2759"/>
<evidence type="ECO:0000313" key="1">
    <source>
        <dbReference type="EMBL" id="CDM35333.1"/>
    </source>
</evidence>
<dbReference type="STRING" id="1365484.W6QF14"/>
<proteinExistence type="predicted"/>
<dbReference type="AlphaFoldDB" id="W6QF14"/>